<sequence length="206" mass="22835">MAACSCGPNGARRLSCFPLPCSLVCSSPPSIHASSTIHHIHNTPSFARACACVRRLTTGHTGIFSSLSPHHHHRRRDPRCVVCFQLVCLLAYPRPAAATTTTIHQHQTPMLSRSLPVARRSVIALRNPSPVLPIRNLVKRRVHSQSSQAPVGRLMSTRSCGRLLKLPCMYLPMYTVHLKYAVHGYSTLHHNLRGRHQAAVQTWPLS</sequence>
<comment type="caution">
    <text evidence="1">The sequence shown here is derived from an EMBL/GenBank/DDBJ whole genome shotgun (WGS) entry which is preliminary data.</text>
</comment>
<keyword evidence="2" id="KW-1185">Reference proteome</keyword>
<evidence type="ECO:0000313" key="1">
    <source>
        <dbReference type="EMBL" id="CAI6335342.1"/>
    </source>
</evidence>
<dbReference type="EMBL" id="CAOQHR010000005">
    <property type="protein sequence ID" value="CAI6335342.1"/>
    <property type="molecule type" value="Genomic_DNA"/>
</dbReference>
<reference evidence="1" key="1">
    <citation type="submission" date="2023-01" db="EMBL/GenBank/DDBJ databases">
        <authorList>
            <person name="Van Ghelder C."/>
            <person name="Rancurel C."/>
        </authorList>
    </citation>
    <scope>NUCLEOTIDE SEQUENCE</scope>
    <source>
        <strain evidence="1">CNCM I-4278</strain>
    </source>
</reference>
<dbReference type="Proteomes" id="UP001152607">
    <property type="component" value="Unassembled WGS sequence"/>
</dbReference>
<dbReference type="AlphaFoldDB" id="A0A9W4UIJ6"/>
<proteinExistence type="predicted"/>
<gene>
    <name evidence="1" type="ORF">PDIGIT_LOCUS8422</name>
</gene>
<accession>A0A9W4UIJ6</accession>
<protein>
    <submittedName>
        <fullName evidence="1">Uncharacterized protein</fullName>
    </submittedName>
</protein>
<name>A0A9W4UIJ6_9PLEO</name>
<organism evidence="1 2">
    <name type="scientific">Periconia digitata</name>
    <dbReference type="NCBI Taxonomy" id="1303443"/>
    <lineage>
        <taxon>Eukaryota</taxon>
        <taxon>Fungi</taxon>
        <taxon>Dikarya</taxon>
        <taxon>Ascomycota</taxon>
        <taxon>Pezizomycotina</taxon>
        <taxon>Dothideomycetes</taxon>
        <taxon>Pleosporomycetidae</taxon>
        <taxon>Pleosporales</taxon>
        <taxon>Massarineae</taxon>
        <taxon>Periconiaceae</taxon>
        <taxon>Periconia</taxon>
    </lineage>
</organism>
<evidence type="ECO:0000313" key="2">
    <source>
        <dbReference type="Proteomes" id="UP001152607"/>
    </source>
</evidence>